<evidence type="ECO:0000313" key="1">
    <source>
        <dbReference type="EMBL" id="RZC35140.1"/>
    </source>
</evidence>
<gene>
    <name evidence="1" type="ORF">BDFB_013949</name>
</gene>
<sequence length="75" mass="9055">MLESYFRNGRKIDGQWSYSLQDCINEFREEFPHIVLLKTSFWAHCMHAIIETKLLTSQMILEKFMDQPENIFNKI</sequence>
<dbReference type="Proteomes" id="UP000292052">
    <property type="component" value="Unassembled WGS sequence"/>
</dbReference>
<organism evidence="1 2">
    <name type="scientific">Asbolus verrucosus</name>
    <name type="common">Desert ironclad beetle</name>
    <dbReference type="NCBI Taxonomy" id="1661398"/>
    <lineage>
        <taxon>Eukaryota</taxon>
        <taxon>Metazoa</taxon>
        <taxon>Ecdysozoa</taxon>
        <taxon>Arthropoda</taxon>
        <taxon>Hexapoda</taxon>
        <taxon>Insecta</taxon>
        <taxon>Pterygota</taxon>
        <taxon>Neoptera</taxon>
        <taxon>Endopterygota</taxon>
        <taxon>Coleoptera</taxon>
        <taxon>Polyphaga</taxon>
        <taxon>Cucujiformia</taxon>
        <taxon>Tenebrionidae</taxon>
        <taxon>Pimeliinae</taxon>
        <taxon>Asbolus</taxon>
    </lineage>
</organism>
<evidence type="ECO:0008006" key="3">
    <source>
        <dbReference type="Google" id="ProtNLM"/>
    </source>
</evidence>
<proteinExistence type="predicted"/>
<name>A0A482VR42_ASBVE</name>
<dbReference type="AlphaFoldDB" id="A0A482VR42"/>
<protein>
    <recommendedName>
        <fullName evidence="3">DDE 3 domain containing protein</fullName>
    </recommendedName>
</protein>
<accession>A0A482VR42</accession>
<keyword evidence="2" id="KW-1185">Reference proteome</keyword>
<reference evidence="1 2" key="1">
    <citation type="submission" date="2017-03" db="EMBL/GenBank/DDBJ databases">
        <title>Genome of the blue death feigning beetle - Asbolus verrucosus.</title>
        <authorList>
            <person name="Rider S.D."/>
        </authorList>
    </citation>
    <scope>NUCLEOTIDE SEQUENCE [LARGE SCALE GENOMIC DNA]</scope>
    <source>
        <strain evidence="1">Butters</strain>
        <tissue evidence="1">Head and leg muscle</tissue>
    </source>
</reference>
<dbReference type="EMBL" id="QDEB01073679">
    <property type="protein sequence ID" value="RZC35140.1"/>
    <property type="molecule type" value="Genomic_DNA"/>
</dbReference>
<comment type="caution">
    <text evidence="1">The sequence shown here is derived from an EMBL/GenBank/DDBJ whole genome shotgun (WGS) entry which is preliminary data.</text>
</comment>
<evidence type="ECO:0000313" key="2">
    <source>
        <dbReference type="Proteomes" id="UP000292052"/>
    </source>
</evidence>